<comment type="caution">
    <text evidence="3">The sequence shown here is derived from an EMBL/GenBank/DDBJ whole genome shotgun (WGS) entry which is preliminary data.</text>
</comment>
<accession>A0A9Q3EUL7</accession>
<dbReference type="OrthoDB" id="415724at2759"/>
<organism evidence="3 4">
    <name type="scientific">Austropuccinia psidii MF-1</name>
    <dbReference type="NCBI Taxonomy" id="1389203"/>
    <lineage>
        <taxon>Eukaryota</taxon>
        <taxon>Fungi</taxon>
        <taxon>Dikarya</taxon>
        <taxon>Basidiomycota</taxon>
        <taxon>Pucciniomycotina</taxon>
        <taxon>Pucciniomycetes</taxon>
        <taxon>Pucciniales</taxon>
        <taxon>Sphaerophragmiaceae</taxon>
        <taxon>Austropuccinia</taxon>
    </lineage>
</organism>
<gene>
    <name evidence="3" type="ORF">O181_069500</name>
</gene>
<dbReference type="Gene3D" id="3.30.70.270">
    <property type="match status" value="2"/>
</dbReference>
<evidence type="ECO:0000259" key="2">
    <source>
        <dbReference type="Pfam" id="PF17919"/>
    </source>
</evidence>
<evidence type="ECO:0000313" key="3">
    <source>
        <dbReference type="EMBL" id="MBW0529785.1"/>
    </source>
</evidence>
<dbReference type="InterPro" id="IPR041577">
    <property type="entry name" value="RT_RNaseH_2"/>
</dbReference>
<feature type="domain" description="Reverse transcriptase/retrotransposon-derived protein RNase H-like" evidence="2">
    <location>
        <begin position="111"/>
        <end position="187"/>
    </location>
</feature>
<dbReference type="GO" id="GO:0003824">
    <property type="term" value="F:catalytic activity"/>
    <property type="evidence" value="ECO:0007669"/>
    <property type="project" value="UniProtKB-KW"/>
</dbReference>
<dbReference type="InterPro" id="IPR043502">
    <property type="entry name" value="DNA/RNA_pol_sf"/>
</dbReference>
<dbReference type="EMBL" id="AVOT02035425">
    <property type="protein sequence ID" value="MBW0529785.1"/>
    <property type="molecule type" value="Genomic_DNA"/>
</dbReference>
<evidence type="ECO:0000313" key="4">
    <source>
        <dbReference type="Proteomes" id="UP000765509"/>
    </source>
</evidence>
<keyword evidence="4" id="KW-1185">Reference proteome</keyword>
<dbReference type="AlphaFoldDB" id="A0A9Q3EUL7"/>
<dbReference type="Pfam" id="PF17919">
    <property type="entry name" value="RT_RNaseH_2"/>
    <property type="match status" value="1"/>
</dbReference>
<dbReference type="SUPFAM" id="SSF56672">
    <property type="entry name" value="DNA/RNA polymerases"/>
    <property type="match status" value="1"/>
</dbReference>
<dbReference type="InterPro" id="IPR050951">
    <property type="entry name" value="Retrovirus_Pol_polyprotein"/>
</dbReference>
<protein>
    <recommendedName>
        <fullName evidence="2">Reverse transcriptase/retrotransposon-derived protein RNase H-like domain-containing protein</fullName>
    </recommendedName>
</protein>
<name>A0A9Q3EUL7_9BASI</name>
<sequence>MVFSSSKEEHLKHVASVPQRLRDNNLFSKASKCEFHFSIVEYSACAVSSELMKIDSSRFKQILNWPQHKNIKALQSFIVFSNFYFFIIRNYFKKITALTSLLKKYIPFHFNEKSLSKLQILKEALTTDPILSHFNPSVPNIVETDASDYSLGAVLIQVNDSVKHPISFDSWKILPAELNYEIYDKELP</sequence>
<dbReference type="Proteomes" id="UP000765509">
    <property type="component" value="Unassembled WGS sequence"/>
</dbReference>
<dbReference type="PANTHER" id="PTHR37984:SF5">
    <property type="entry name" value="PROTEIN NYNRIN-LIKE"/>
    <property type="match status" value="1"/>
</dbReference>
<proteinExistence type="predicted"/>
<dbReference type="InterPro" id="IPR043128">
    <property type="entry name" value="Rev_trsase/Diguanyl_cyclase"/>
</dbReference>
<reference evidence="3" key="1">
    <citation type="submission" date="2021-03" db="EMBL/GenBank/DDBJ databases">
        <title>Draft genome sequence of rust myrtle Austropuccinia psidii MF-1, a brazilian biotype.</title>
        <authorList>
            <person name="Quecine M.C."/>
            <person name="Pachon D.M.R."/>
            <person name="Bonatelli M.L."/>
            <person name="Correr F.H."/>
            <person name="Franceschini L.M."/>
            <person name="Leite T.F."/>
            <person name="Margarido G.R.A."/>
            <person name="Almeida C.A."/>
            <person name="Ferrarezi J.A."/>
            <person name="Labate C.A."/>
        </authorList>
    </citation>
    <scope>NUCLEOTIDE SEQUENCE</scope>
    <source>
        <strain evidence="3">MF-1</strain>
    </source>
</reference>
<dbReference type="PANTHER" id="PTHR37984">
    <property type="entry name" value="PROTEIN CBG26694"/>
    <property type="match status" value="1"/>
</dbReference>
<keyword evidence="1" id="KW-0511">Multifunctional enzyme</keyword>
<evidence type="ECO:0000256" key="1">
    <source>
        <dbReference type="ARBA" id="ARBA00023268"/>
    </source>
</evidence>